<proteinExistence type="inferred from homology"/>
<dbReference type="GO" id="GO:0006412">
    <property type="term" value="P:translation"/>
    <property type="evidence" value="ECO:0007669"/>
    <property type="project" value="UniProtKB-KW"/>
</dbReference>
<accession>A0A427YSA7</accession>
<feature type="domain" description="Ribosome recycling factor" evidence="5">
    <location>
        <begin position="107"/>
        <end position="251"/>
    </location>
</feature>
<evidence type="ECO:0000313" key="6">
    <source>
        <dbReference type="EMBL" id="RSH93949.1"/>
    </source>
</evidence>
<name>A0A427YSA7_9TREE</name>
<evidence type="ECO:0000256" key="1">
    <source>
        <dbReference type="ARBA" id="ARBA00005912"/>
    </source>
</evidence>
<dbReference type="PANTHER" id="PTHR20982">
    <property type="entry name" value="RIBOSOME RECYCLING FACTOR"/>
    <property type="match status" value="1"/>
</dbReference>
<organism evidence="6 7">
    <name type="scientific">Saitozyma podzolica</name>
    <dbReference type="NCBI Taxonomy" id="1890683"/>
    <lineage>
        <taxon>Eukaryota</taxon>
        <taxon>Fungi</taxon>
        <taxon>Dikarya</taxon>
        <taxon>Basidiomycota</taxon>
        <taxon>Agaricomycotina</taxon>
        <taxon>Tremellomycetes</taxon>
        <taxon>Tremellales</taxon>
        <taxon>Trimorphomycetaceae</taxon>
        <taxon>Saitozyma</taxon>
    </lineage>
</organism>
<dbReference type="InterPro" id="IPR023584">
    <property type="entry name" value="Ribosome_recyc_fac_dom"/>
</dbReference>
<dbReference type="AlphaFoldDB" id="A0A427YSA7"/>
<dbReference type="Gene3D" id="3.30.1360.40">
    <property type="match status" value="1"/>
</dbReference>
<feature type="region of interest" description="Disordered" evidence="4">
    <location>
        <begin position="50"/>
        <end position="75"/>
    </location>
</feature>
<dbReference type="EMBL" id="RSCD01000003">
    <property type="protein sequence ID" value="RSH93949.1"/>
    <property type="molecule type" value="Genomic_DNA"/>
</dbReference>
<comment type="caution">
    <text evidence="6">The sequence shown here is derived from an EMBL/GenBank/DDBJ whole genome shotgun (WGS) entry which is preliminary data.</text>
</comment>
<keyword evidence="2" id="KW-0648">Protein biosynthesis</keyword>
<dbReference type="Proteomes" id="UP000279259">
    <property type="component" value="Unassembled WGS sequence"/>
</dbReference>
<evidence type="ECO:0000256" key="3">
    <source>
        <dbReference type="ARBA" id="ARBA00024909"/>
    </source>
</evidence>
<evidence type="ECO:0000256" key="4">
    <source>
        <dbReference type="SAM" id="MobiDB-lite"/>
    </source>
</evidence>
<gene>
    <name evidence="6" type="ORF">EHS25_006602</name>
</gene>
<dbReference type="InterPro" id="IPR002661">
    <property type="entry name" value="Ribosome_recyc_fac"/>
</dbReference>
<evidence type="ECO:0000259" key="5">
    <source>
        <dbReference type="Pfam" id="PF01765"/>
    </source>
</evidence>
<evidence type="ECO:0000313" key="7">
    <source>
        <dbReference type="Proteomes" id="UP000279259"/>
    </source>
</evidence>
<comment type="similarity">
    <text evidence="1">Belongs to the RRF family.</text>
</comment>
<dbReference type="STRING" id="1890683.A0A427YSA7"/>
<evidence type="ECO:0000256" key="2">
    <source>
        <dbReference type="ARBA" id="ARBA00022917"/>
    </source>
</evidence>
<dbReference type="OrthoDB" id="407355at2759"/>
<dbReference type="GO" id="GO:0043023">
    <property type="term" value="F:ribosomal large subunit binding"/>
    <property type="evidence" value="ECO:0007669"/>
    <property type="project" value="TreeGrafter"/>
</dbReference>
<keyword evidence="7" id="KW-1185">Reference proteome</keyword>
<dbReference type="GO" id="GO:0005739">
    <property type="term" value="C:mitochondrion"/>
    <property type="evidence" value="ECO:0007669"/>
    <property type="project" value="TreeGrafter"/>
</dbReference>
<dbReference type="Gene3D" id="1.10.132.20">
    <property type="entry name" value="Ribosome-recycling factor"/>
    <property type="match status" value="1"/>
</dbReference>
<dbReference type="InterPro" id="IPR036191">
    <property type="entry name" value="RRF_sf"/>
</dbReference>
<reference evidence="6 7" key="1">
    <citation type="submission" date="2018-11" db="EMBL/GenBank/DDBJ databases">
        <title>Genome sequence of Saitozyma podzolica DSM 27192.</title>
        <authorList>
            <person name="Aliyu H."/>
            <person name="Gorte O."/>
            <person name="Ochsenreither K."/>
        </authorList>
    </citation>
    <scope>NUCLEOTIDE SEQUENCE [LARGE SCALE GENOMIC DNA]</scope>
    <source>
        <strain evidence="6 7">DSM 27192</strain>
    </source>
</reference>
<dbReference type="PANTHER" id="PTHR20982:SF3">
    <property type="entry name" value="MITOCHONDRIAL RIBOSOME RECYCLING FACTOR PSEUDO 1"/>
    <property type="match status" value="1"/>
</dbReference>
<sequence length="255" mass="27492">MRNAAAILRLTRSSTLPRAVPPLARPTLMARPPCTPSRYFASSSLLLKKAKPTPSSKPAKGKARAAEPSDESTVDLEDVLEKTKGKMVKAVEWAKGVLYDGVERGRGRVSPALLDGVKVTLPDTPGLTPLNAVASVTVKSNSLFIEVWDTDATKHVESALHQANLPGLSPQRIDGNTLKIPVSRPTVEQRSQILKNLHTTVEAAKQQVRTARSEGMKHLGGRGEEGSDEVQKLADEYGGELDGVMTKAKKEFEKA</sequence>
<comment type="function">
    <text evidence="3">Necessary for protein synthesis in mitochondria. Functions as a ribosome recycling factor in mitochondria.</text>
</comment>
<protein>
    <recommendedName>
        <fullName evidence="5">Ribosome recycling factor domain-containing protein</fullName>
    </recommendedName>
</protein>
<dbReference type="Pfam" id="PF01765">
    <property type="entry name" value="RRF"/>
    <property type="match status" value="1"/>
</dbReference>
<dbReference type="SUPFAM" id="SSF55194">
    <property type="entry name" value="Ribosome recycling factor, RRF"/>
    <property type="match status" value="1"/>
</dbReference>